<keyword evidence="9 15" id="KW-0479">Metal-binding</keyword>
<dbReference type="PRINTS" id="PR00463">
    <property type="entry name" value="EP450I"/>
</dbReference>
<name>A0A849C2Y6_9NOCA</name>
<comment type="similarity">
    <text evidence="3">In the N-terminal section; belongs to the cytochrome P450 family.</text>
</comment>
<evidence type="ECO:0000256" key="3">
    <source>
        <dbReference type="ARBA" id="ARBA00010018"/>
    </source>
</evidence>
<dbReference type="GO" id="GO:0016705">
    <property type="term" value="F:oxidoreductase activity, acting on paired donors, with incorporation or reduction of molecular oxygen"/>
    <property type="evidence" value="ECO:0007669"/>
    <property type="project" value="InterPro"/>
</dbReference>
<keyword evidence="18" id="KW-1185">Reference proteome</keyword>
<dbReference type="GO" id="GO:0004497">
    <property type="term" value="F:monooxygenase activity"/>
    <property type="evidence" value="ECO:0007669"/>
    <property type="project" value="UniProtKB-KW"/>
</dbReference>
<dbReference type="GO" id="GO:0005506">
    <property type="term" value="F:iron ion binding"/>
    <property type="evidence" value="ECO:0007669"/>
    <property type="project" value="InterPro"/>
</dbReference>
<dbReference type="GO" id="GO:0020037">
    <property type="term" value="F:heme binding"/>
    <property type="evidence" value="ECO:0007669"/>
    <property type="project" value="InterPro"/>
</dbReference>
<dbReference type="RefSeq" id="WP_067525418.1">
    <property type="nucleotide sequence ID" value="NZ_JABELX010000001.1"/>
</dbReference>
<dbReference type="PANTHER" id="PTHR24291:SF50">
    <property type="entry name" value="BIFUNCTIONAL ALBAFLAVENONE MONOOXYGENASE_TERPENE SYNTHASE"/>
    <property type="match status" value="1"/>
</dbReference>
<reference evidence="17 18" key="1">
    <citation type="submission" date="2020-05" db="EMBL/GenBank/DDBJ databases">
        <title>MicrobeNet Type strains.</title>
        <authorList>
            <person name="Nicholson A.C."/>
        </authorList>
    </citation>
    <scope>NUCLEOTIDE SEQUENCE [LARGE SCALE GENOMIC DNA]</scope>
    <source>
        <strain evidence="17 18">JCM 3224</strain>
    </source>
</reference>
<evidence type="ECO:0000256" key="16">
    <source>
        <dbReference type="RuleBase" id="RU000461"/>
    </source>
</evidence>
<dbReference type="InterPro" id="IPR017972">
    <property type="entry name" value="Cyt_P450_CS"/>
</dbReference>
<accession>A0A849C2Y6</accession>
<evidence type="ECO:0000256" key="5">
    <source>
        <dbReference type="ARBA" id="ARBA00022448"/>
    </source>
</evidence>
<evidence type="ECO:0000256" key="1">
    <source>
        <dbReference type="ARBA" id="ARBA00001917"/>
    </source>
</evidence>
<proteinExistence type="inferred from homology"/>
<gene>
    <name evidence="17" type="ORF">HLB23_05540</name>
</gene>
<sequence length="468" mass="53520">MTSTTPAVGRIRAKDRVLPHPPYRLPVLGDVWDLHVTDSSQWGMRGAQKYGDIYERNIFGARVTYVSSPDLLREINDDDKWAKFLGIPIRDLRSVARDGLFTAHNSEPNWAKAHAILAPSFTAAAMRGYHATMRDCVGELIEHWDGRGTEWIDIPSDTNKVALEVIGRTGFGYSFDSFERTDAHPIVAAMLRALTYINRSAYSHPLLERTLFRAQRTQHLADVEFVNSEVDAVIAQRQREGTGGHEDLLERMLTATDPETGQRLDSQNIRHQILTFLAAGHETSAGVMAFALHYLSVNPEIAERARAEIAHIWTGDELEFEQVAKLRYVRRIVDESLRLWPTAPGYFRKANADTMLGGKYPFEKGEWVFIVLLQLHRHTLWGDDPERFDPDRFLPERVRARHPELYRPFGVGMRACIGRQFAYHEIVLVLATILRNYDLTPDPDYRLKVKETITLKPDQLRLKVSRRA</sequence>
<evidence type="ECO:0000256" key="6">
    <source>
        <dbReference type="ARBA" id="ARBA00022617"/>
    </source>
</evidence>
<evidence type="ECO:0000256" key="10">
    <source>
        <dbReference type="ARBA" id="ARBA00022827"/>
    </source>
</evidence>
<keyword evidence="6 15" id="KW-0349">Heme</keyword>
<dbReference type="InterPro" id="IPR036396">
    <property type="entry name" value="Cyt_P450_sf"/>
</dbReference>
<evidence type="ECO:0000256" key="4">
    <source>
        <dbReference type="ARBA" id="ARBA00010617"/>
    </source>
</evidence>
<evidence type="ECO:0000256" key="2">
    <source>
        <dbReference type="ARBA" id="ARBA00001974"/>
    </source>
</evidence>
<evidence type="ECO:0000256" key="12">
    <source>
        <dbReference type="ARBA" id="ARBA00023002"/>
    </source>
</evidence>
<dbReference type="CDD" id="cd11068">
    <property type="entry name" value="CYP120A1"/>
    <property type="match status" value="1"/>
</dbReference>
<comment type="cofactor">
    <cofactor evidence="1">
        <name>FMN</name>
        <dbReference type="ChEBI" id="CHEBI:58210"/>
    </cofactor>
</comment>
<evidence type="ECO:0000256" key="8">
    <source>
        <dbReference type="ARBA" id="ARBA00022643"/>
    </source>
</evidence>
<keyword evidence="10" id="KW-0274">FAD</keyword>
<dbReference type="FunFam" id="1.10.630.10:FF:000040">
    <property type="entry name" value="Bifunctional cytochrome P450/NADPH--P450 reductase"/>
    <property type="match status" value="1"/>
</dbReference>
<keyword evidence="7" id="KW-0285">Flavoprotein</keyword>
<comment type="cofactor">
    <cofactor evidence="2">
        <name>FAD</name>
        <dbReference type="ChEBI" id="CHEBI:57692"/>
    </cofactor>
</comment>
<keyword evidence="13 15" id="KW-0408">Iron</keyword>
<feature type="binding site" description="axial binding residue" evidence="15">
    <location>
        <position position="416"/>
    </location>
    <ligand>
        <name>heme</name>
        <dbReference type="ChEBI" id="CHEBI:30413"/>
    </ligand>
    <ligandPart>
        <name>Fe</name>
        <dbReference type="ChEBI" id="CHEBI:18248"/>
    </ligandPart>
</feature>
<comment type="cofactor">
    <cofactor evidence="15">
        <name>heme</name>
        <dbReference type="ChEBI" id="CHEBI:30413"/>
    </cofactor>
</comment>
<dbReference type="InterPro" id="IPR001128">
    <property type="entry name" value="Cyt_P450"/>
</dbReference>
<dbReference type="PROSITE" id="PS00086">
    <property type="entry name" value="CYTOCHROME_P450"/>
    <property type="match status" value="1"/>
</dbReference>
<evidence type="ECO:0000313" key="18">
    <source>
        <dbReference type="Proteomes" id="UP000586827"/>
    </source>
</evidence>
<evidence type="ECO:0000256" key="11">
    <source>
        <dbReference type="ARBA" id="ARBA00022857"/>
    </source>
</evidence>
<dbReference type="PANTHER" id="PTHR24291">
    <property type="entry name" value="CYTOCHROME P450 FAMILY 4"/>
    <property type="match status" value="1"/>
</dbReference>
<protein>
    <submittedName>
        <fullName evidence="17">Cytochrome P450</fullName>
    </submittedName>
</protein>
<organism evidence="17 18">
    <name type="scientific">Nocardia uniformis</name>
    <dbReference type="NCBI Taxonomy" id="53432"/>
    <lineage>
        <taxon>Bacteria</taxon>
        <taxon>Bacillati</taxon>
        <taxon>Actinomycetota</taxon>
        <taxon>Actinomycetes</taxon>
        <taxon>Mycobacteriales</taxon>
        <taxon>Nocardiaceae</taxon>
        <taxon>Nocardia</taxon>
    </lineage>
</organism>
<dbReference type="Pfam" id="PF00067">
    <property type="entry name" value="p450"/>
    <property type="match status" value="1"/>
</dbReference>
<dbReference type="AlphaFoldDB" id="A0A849C2Y6"/>
<dbReference type="SUPFAM" id="SSF48264">
    <property type="entry name" value="Cytochrome P450"/>
    <property type="match status" value="1"/>
</dbReference>
<dbReference type="EMBL" id="JABELX010000001">
    <property type="protein sequence ID" value="NNH69339.1"/>
    <property type="molecule type" value="Genomic_DNA"/>
</dbReference>
<evidence type="ECO:0000256" key="7">
    <source>
        <dbReference type="ARBA" id="ARBA00022630"/>
    </source>
</evidence>
<evidence type="ECO:0000256" key="13">
    <source>
        <dbReference type="ARBA" id="ARBA00023004"/>
    </source>
</evidence>
<evidence type="ECO:0000256" key="14">
    <source>
        <dbReference type="ARBA" id="ARBA00023033"/>
    </source>
</evidence>
<dbReference type="Gene3D" id="1.10.630.10">
    <property type="entry name" value="Cytochrome P450"/>
    <property type="match status" value="1"/>
</dbReference>
<dbReference type="InterPro" id="IPR050196">
    <property type="entry name" value="Cytochrome_P450_Monoox"/>
</dbReference>
<keyword evidence="11" id="KW-0521">NADP</keyword>
<comment type="similarity">
    <text evidence="4 16">Belongs to the cytochrome P450 family.</text>
</comment>
<keyword evidence="12 16" id="KW-0560">Oxidoreductase</keyword>
<evidence type="ECO:0000313" key="17">
    <source>
        <dbReference type="EMBL" id="NNH69339.1"/>
    </source>
</evidence>
<dbReference type="InterPro" id="IPR002401">
    <property type="entry name" value="Cyt_P450_E_grp-I"/>
</dbReference>
<evidence type="ECO:0000256" key="15">
    <source>
        <dbReference type="PIRSR" id="PIRSR602401-1"/>
    </source>
</evidence>
<comment type="caution">
    <text evidence="17">The sequence shown here is derived from an EMBL/GenBank/DDBJ whole genome shotgun (WGS) entry which is preliminary data.</text>
</comment>
<keyword evidence="8" id="KW-0288">FMN</keyword>
<dbReference type="PRINTS" id="PR00385">
    <property type="entry name" value="P450"/>
</dbReference>
<dbReference type="Proteomes" id="UP000586827">
    <property type="component" value="Unassembled WGS sequence"/>
</dbReference>
<keyword evidence="5" id="KW-0813">Transport</keyword>
<evidence type="ECO:0000256" key="9">
    <source>
        <dbReference type="ARBA" id="ARBA00022723"/>
    </source>
</evidence>
<keyword evidence="14 16" id="KW-0503">Monooxygenase</keyword>